<dbReference type="EMBL" id="JBIAQY010000002">
    <property type="protein sequence ID" value="MFF3567848.1"/>
    <property type="molecule type" value="Genomic_DNA"/>
</dbReference>
<evidence type="ECO:0000313" key="1">
    <source>
        <dbReference type="EMBL" id="MFF3567848.1"/>
    </source>
</evidence>
<dbReference type="RefSeq" id="WP_157186798.1">
    <property type="nucleotide sequence ID" value="NZ_JBIAQY010000002.1"/>
</dbReference>
<organism evidence="1 2">
    <name type="scientific">Nocardia jiangxiensis</name>
    <dbReference type="NCBI Taxonomy" id="282685"/>
    <lineage>
        <taxon>Bacteria</taxon>
        <taxon>Bacillati</taxon>
        <taxon>Actinomycetota</taxon>
        <taxon>Actinomycetes</taxon>
        <taxon>Mycobacteriales</taxon>
        <taxon>Nocardiaceae</taxon>
        <taxon>Nocardia</taxon>
    </lineage>
</organism>
<protein>
    <submittedName>
        <fullName evidence="1">Uncharacterized protein</fullName>
    </submittedName>
</protein>
<accession>A0ABW6RWX3</accession>
<comment type="caution">
    <text evidence="1">The sequence shown here is derived from an EMBL/GenBank/DDBJ whole genome shotgun (WGS) entry which is preliminary data.</text>
</comment>
<gene>
    <name evidence="1" type="ORF">ACFYXQ_08700</name>
</gene>
<sequence>MQAQRRVVRLDQPLQDRAAEGLQRALDESAVHCRMHCPRTRANAAWP</sequence>
<evidence type="ECO:0000313" key="2">
    <source>
        <dbReference type="Proteomes" id="UP001601992"/>
    </source>
</evidence>
<reference evidence="1 2" key="1">
    <citation type="submission" date="2024-10" db="EMBL/GenBank/DDBJ databases">
        <title>The Natural Products Discovery Center: Release of the First 8490 Sequenced Strains for Exploring Actinobacteria Biosynthetic Diversity.</title>
        <authorList>
            <person name="Kalkreuter E."/>
            <person name="Kautsar S.A."/>
            <person name="Yang D."/>
            <person name="Bader C.D."/>
            <person name="Teijaro C.N."/>
            <person name="Fluegel L."/>
            <person name="Davis C.M."/>
            <person name="Simpson J.R."/>
            <person name="Lauterbach L."/>
            <person name="Steele A.D."/>
            <person name="Gui C."/>
            <person name="Meng S."/>
            <person name="Li G."/>
            <person name="Viehrig K."/>
            <person name="Ye F."/>
            <person name="Su P."/>
            <person name="Kiefer A.F."/>
            <person name="Nichols A."/>
            <person name="Cepeda A.J."/>
            <person name="Yan W."/>
            <person name="Fan B."/>
            <person name="Jiang Y."/>
            <person name="Adhikari A."/>
            <person name="Zheng C.-J."/>
            <person name="Schuster L."/>
            <person name="Cowan T.M."/>
            <person name="Smanski M.J."/>
            <person name="Chevrette M.G."/>
            <person name="De Carvalho L.P.S."/>
            <person name="Shen B."/>
        </authorList>
    </citation>
    <scope>NUCLEOTIDE SEQUENCE [LARGE SCALE GENOMIC DNA]</scope>
    <source>
        <strain evidence="1 2">NPDC002593</strain>
    </source>
</reference>
<dbReference type="Proteomes" id="UP001601992">
    <property type="component" value="Unassembled WGS sequence"/>
</dbReference>
<keyword evidence="2" id="KW-1185">Reference proteome</keyword>
<name>A0ABW6RWX3_9NOCA</name>
<proteinExistence type="predicted"/>